<sequence length="211" mass="23732">MLMQTLRDVVVATLLLFCWEAVIPIAESAFLSPNLSQTTSYGHKSILQVASPQSRANTRHPSFFLRSTEEGNDEALEEDSKIDNILKDIHSQGFPFRVVVIGNGAILETTSVLGPHFAESTSPKTGERLVTFASDDRSFEFHLKVDQIAKVTFSEKDRIVNDNEEKRKLRITRFINEMGNPICSLILADSSKEAADWFTSMTIRYGYEVQL</sequence>
<dbReference type="InterPro" id="IPR053733">
    <property type="entry name" value="Heme_Transport_Util_sf"/>
</dbReference>
<dbReference type="EMBL" id="HBHQ01020185">
    <property type="protein sequence ID" value="CAD9821744.1"/>
    <property type="molecule type" value="Transcribed_RNA"/>
</dbReference>
<dbReference type="Gene3D" id="3.40.1570.10">
    <property type="entry name" value="HemS/ChuS/ChuX like domains"/>
    <property type="match status" value="1"/>
</dbReference>
<evidence type="ECO:0008006" key="3">
    <source>
        <dbReference type="Google" id="ProtNLM"/>
    </source>
</evidence>
<feature type="chain" id="PRO_5031193152" description="PH domain-containing protein" evidence="1">
    <location>
        <begin position="29"/>
        <end position="211"/>
    </location>
</feature>
<name>A0A7S2UJG2_9STRA</name>
<evidence type="ECO:0000256" key="1">
    <source>
        <dbReference type="SAM" id="SignalP"/>
    </source>
</evidence>
<gene>
    <name evidence="2" type="ORF">ASEP1449_LOCUS13578</name>
</gene>
<evidence type="ECO:0000313" key="2">
    <source>
        <dbReference type="EMBL" id="CAD9821744.1"/>
    </source>
</evidence>
<reference evidence="2" key="1">
    <citation type="submission" date="2021-01" db="EMBL/GenBank/DDBJ databases">
        <authorList>
            <person name="Corre E."/>
            <person name="Pelletier E."/>
            <person name="Niang G."/>
            <person name="Scheremetjew M."/>
            <person name="Finn R."/>
            <person name="Kale V."/>
            <person name="Holt S."/>
            <person name="Cochrane G."/>
            <person name="Meng A."/>
            <person name="Brown T."/>
            <person name="Cohen L."/>
        </authorList>
    </citation>
    <scope>NUCLEOTIDE SEQUENCE</scope>
    <source>
        <strain evidence="2">CCMP2084</strain>
    </source>
</reference>
<dbReference type="SUPFAM" id="SSF144064">
    <property type="entry name" value="Heme iron utilization protein-like"/>
    <property type="match status" value="1"/>
</dbReference>
<proteinExistence type="predicted"/>
<organism evidence="2">
    <name type="scientific">Attheya septentrionalis</name>
    <dbReference type="NCBI Taxonomy" id="420275"/>
    <lineage>
        <taxon>Eukaryota</taxon>
        <taxon>Sar</taxon>
        <taxon>Stramenopiles</taxon>
        <taxon>Ochrophyta</taxon>
        <taxon>Bacillariophyta</taxon>
        <taxon>Coscinodiscophyceae</taxon>
        <taxon>Chaetocerotophycidae</taxon>
        <taxon>Chaetocerotales</taxon>
        <taxon>Attheyaceae</taxon>
        <taxon>Attheya</taxon>
    </lineage>
</organism>
<accession>A0A7S2UJG2</accession>
<feature type="signal peptide" evidence="1">
    <location>
        <begin position="1"/>
        <end position="28"/>
    </location>
</feature>
<protein>
    <recommendedName>
        <fullName evidence="3">PH domain-containing protein</fullName>
    </recommendedName>
</protein>
<dbReference type="AlphaFoldDB" id="A0A7S2UJG2"/>
<keyword evidence="1" id="KW-0732">Signal</keyword>